<keyword evidence="3" id="KW-1185">Reference proteome</keyword>
<evidence type="ECO:0000256" key="1">
    <source>
        <dbReference type="SAM" id="SignalP"/>
    </source>
</evidence>
<feature type="signal peptide" evidence="1">
    <location>
        <begin position="1"/>
        <end position="20"/>
    </location>
</feature>
<keyword evidence="1" id="KW-0732">Signal</keyword>
<accession>A0A8C3YV61</accession>
<protein>
    <submittedName>
        <fullName evidence="2">Microseminoprotein beta</fullName>
    </submittedName>
</protein>
<reference evidence="2" key="1">
    <citation type="submission" date="2025-08" db="UniProtKB">
        <authorList>
            <consortium name="Ensembl"/>
        </authorList>
    </citation>
    <scope>IDENTIFICATION</scope>
</reference>
<dbReference type="Ensembl" id="ENSCWAT00000031405.1">
    <property type="protein sequence ID" value="ENSCWAP00000028984.1"/>
    <property type="gene ID" value="ENSCWAG00000021732.1"/>
</dbReference>
<organism evidence="2 3">
    <name type="scientific">Catagonus wagneri</name>
    <name type="common">Chacoan peccary</name>
    <dbReference type="NCBI Taxonomy" id="51154"/>
    <lineage>
        <taxon>Eukaryota</taxon>
        <taxon>Metazoa</taxon>
        <taxon>Chordata</taxon>
        <taxon>Craniata</taxon>
        <taxon>Vertebrata</taxon>
        <taxon>Euteleostomi</taxon>
        <taxon>Mammalia</taxon>
        <taxon>Eutheria</taxon>
        <taxon>Laurasiatheria</taxon>
        <taxon>Artiodactyla</taxon>
        <taxon>Suina</taxon>
        <taxon>Tayassuidae</taxon>
        <taxon>Catagonus</taxon>
    </lineage>
</organism>
<dbReference type="Proteomes" id="UP000694540">
    <property type="component" value="Unplaced"/>
</dbReference>
<dbReference type="GeneTree" id="ENSGT00940000154371"/>
<proteinExistence type="predicted"/>
<evidence type="ECO:0000313" key="3">
    <source>
        <dbReference type="Proteomes" id="UP000694540"/>
    </source>
</evidence>
<gene>
    <name evidence="2" type="primary">MSMB</name>
</gene>
<evidence type="ECO:0000313" key="2">
    <source>
        <dbReference type="Ensembl" id="ENSCWAP00000028984.1"/>
    </source>
</evidence>
<dbReference type="AlphaFoldDB" id="A0A8C3YV61"/>
<reference evidence="2" key="2">
    <citation type="submission" date="2025-09" db="UniProtKB">
        <authorList>
            <consortium name="Ensembl"/>
        </authorList>
    </citation>
    <scope>IDENTIFICATION</scope>
</reference>
<feature type="chain" id="PRO_5034562669" evidence="1">
    <location>
        <begin position="21"/>
        <end position="75"/>
    </location>
</feature>
<name>A0A8C3YV61_9CETA</name>
<sequence>MKSLLGTLVVLATFVTLCNSQCYLIPNKNVALNVLPYLWIMTQISARKSSTRRPVPLQWWKRRTQERPVLSLDGY</sequence>